<accession>A0ACC0KK93</accession>
<evidence type="ECO:0000313" key="1">
    <source>
        <dbReference type="EMBL" id="KAI8437006.1"/>
    </source>
</evidence>
<gene>
    <name evidence="1" type="ORF">MSG28_010406</name>
</gene>
<dbReference type="EMBL" id="CM046117">
    <property type="protein sequence ID" value="KAI8437006.1"/>
    <property type="molecule type" value="Genomic_DNA"/>
</dbReference>
<proteinExistence type="predicted"/>
<keyword evidence="2" id="KW-1185">Reference proteome</keyword>
<name>A0ACC0KK93_CHOFU</name>
<reference evidence="1 2" key="1">
    <citation type="journal article" date="2022" name="Genome Biol. Evol.">
        <title>The Spruce Budworm Genome: Reconstructing the Evolutionary History of Antifreeze Proteins.</title>
        <authorList>
            <person name="Beliveau C."/>
            <person name="Gagne P."/>
            <person name="Picq S."/>
            <person name="Vernygora O."/>
            <person name="Keeling C.I."/>
            <person name="Pinkney K."/>
            <person name="Doucet D."/>
            <person name="Wen F."/>
            <person name="Johnston J.S."/>
            <person name="Maaroufi H."/>
            <person name="Boyle B."/>
            <person name="Laroche J."/>
            <person name="Dewar K."/>
            <person name="Juretic N."/>
            <person name="Blackburn G."/>
            <person name="Nisole A."/>
            <person name="Brunet B."/>
            <person name="Brandao M."/>
            <person name="Lumley L."/>
            <person name="Duan J."/>
            <person name="Quan G."/>
            <person name="Lucarotti C.J."/>
            <person name="Roe A.D."/>
            <person name="Sperling F.A.H."/>
            <person name="Levesque R.C."/>
            <person name="Cusson M."/>
        </authorList>
    </citation>
    <scope>NUCLEOTIDE SEQUENCE [LARGE SCALE GENOMIC DNA]</scope>
    <source>
        <strain evidence="1">Glfc:IPQL:Cfum</strain>
    </source>
</reference>
<comment type="caution">
    <text evidence="1">The sequence shown here is derived from an EMBL/GenBank/DDBJ whole genome shotgun (WGS) entry which is preliminary data.</text>
</comment>
<protein>
    <submittedName>
        <fullName evidence="1">Uncharacterized protein</fullName>
    </submittedName>
</protein>
<evidence type="ECO:0000313" key="2">
    <source>
        <dbReference type="Proteomes" id="UP001064048"/>
    </source>
</evidence>
<organism evidence="1 2">
    <name type="scientific">Choristoneura fumiferana</name>
    <name type="common">Spruce budworm moth</name>
    <name type="synonym">Archips fumiferana</name>
    <dbReference type="NCBI Taxonomy" id="7141"/>
    <lineage>
        <taxon>Eukaryota</taxon>
        <taxon>Metazoa</taxon>
        <taxon>Ecdysozoa</taxon>
        <taxon>Arthropoda</taxon>
        <taxon>Hexapoda</taxon>
        <taxon>Insecta</taxon>
        <taxon>Pterygota</taxon>
        <taxon>Neoptera</taxon>
        <taxon>Endopterygota</taxon>
        <taxon>Lepidoptera</taxon>
        <taxon>Glossata</taxon>
        <taxon>Ditrysia</taxon>
        <taxon>Tortricoidea</taxon>
        <taxon>Tortricidae</taxon>
        <taxon>Tortricinae</taxon>
        <taxon>Choristoneura</taxon>
    </lineage>
</organism>
<sequence>MTGAPEGSLGIATKSGWINSGIFLEVLKHIQKKSSCSKDNPILLLVDNHESHVTIEAVDYARDNGIVYLSFPPHTTHRLQPLDVGIFGPFKAKLKTAFNDWHVNNPGKTLNIYNIPQLAKLAYFESFTGKNITSAFEKTGIWPFNKLAFSDDDFAAVSVYHSGSTSGPDVSVVQTNTEEVEQQDIPPGLAHTSSSLLPLPLEPAQGGQSSSTVDQGFPQSSVSASPPLPTPTTPPASLSAVTPEVVRPYPEVDRNAPKKSNKGRQPGKSRIYTDTPEKTRLEEIEKAKQLKKQELERKQKVKEMKRALSLSGKQKRQKKTVNIAKPKRQKKALKPNSENETDSEEGANVSLRESSCSPIQEMSEESDFQDETPVMSVNIKEGCFILVKFEKKSSFLFTSGSDKNQATMGDNEDFEDNQYPDNDEFVPYVTAGNLAQRNGAKVTVWGKVTKVSASEGFYVKTVDDQEILIKLRKPLAEPLEGWYEIFGVSQGKSILCEEYVPFSEEMTKNIDIEGHKGLAKLLVALDDPWNLGEDGISGVNGVVPME</sequence>
<dbReference type="Proteomes" id="UP001064048">
    <property type="component" value="Chromosome 17"/>
</dbReference>